<keyword evidence="4" id="KW-1185">Reference proteome</keyword>
<dbReference type="PIRSF" id="PIRSF033091">
    <property type="entry name" value="Pesterase_YhaO"/>
    <property type="match status" value="1"/>
</dbReference>
<dbReference type="AlphaFoldDB" id="A0ABD4TH61"/>
<protein>
    <submittedName>
        <fullName evidence="3">Phosphoesterase</fullName>
    </submittedName>
</protein>
<proteinExistence type="predicted"/>
<evidence type="ECO:0000313" key="4">
    <source>
        <dbReference type="Proteomes" id="UP001524383"/>
    </source>
</evidence>
<dbReference type="InterPro" id="IPR014576">
    <property type="entry name" value="Pesterase_YhaO"/>
</dbReference>
<dbReference type="Gene3D" id="3.60.21.10">
    <property type="match status" value="1"/>
</dbReference>
<sequence>MDSMPPSPEGTPRPLRFIHTADLHLGSRVMGVTGMNDDTRRDLALATYQSWKKIVDLCIQEKVDFLLIAGDTYDSTDNNIRAQLQFREGLVRLGQNGIPAYIVHGNHDPYNSWSRSIALPENAVVFSHTAPEHVIHRDGSGVPLAAIVGMSFPTAHVKENLARKFPDREADWPYTIGLLHCSVGSSMGHEPYAPCAAEDLTRCGYDYWALGHIHKPTEISSSDCPFIYPGNPQGRDSSETGERGCLLVTVAADGETAMQFLPTAQFQWKEMAVDISGTDDIGMLEEQIRGELLSAVGETGTPVISRIVLTGATTLHSALAAGDGVTAIMEQLNDDPPSGRHPAFAERIICQTLPRIDRGEVQSREDILGEICRIGDRARTEGQMREVLNDIISPLYLRSEAKSHLNLPEEDEIKAIMSEAESLLLSKLMEGGSA</sequence>
<dbReference type="InterPro" id="IPR004843">
    <property type="entry name" value="Calcineurin-like_PHP"/>
</dbReference>
<dbReference type="PANTHER" id="PTHR30337:SF7">
    <property type="entry name" value="PHOSPHOESTERASE"/>
    <property type="match status" value="1"/>
</dbReference>
<name>A0ABD4TH61_9EURY</name>
<accession>A0ABD4TH61</accession>
<gene>
    <name evidence="3" type="ORF">FTO68_04695</name>
</gene>
<dbReference type="InterPro" id="IPR041796">
    <property type="entry name" value="Mre11_N"/>
</dbReference>
<evidence type="ECO:0000259" key="2">
    <source>
        <dbReference type="Pfam" id="PF00149"/>
    </source>
</evidence>
<dbReference type="InterPro" id="IPR029052">
    <property type="entry name" value="Metallo-depent_PP-like"/>
</dbReference>
<dbReference type="InterPro" id="IPR050535">
    <property type="entry name" value="DNA_Repair-Maintenance_Comp"/>
</dbReference>
<keyword evidence="1" id="KW-0378">Hydrolase</keyword>
<dbReference type="Proteomes" id="UP001524383">
    <property type="component" value="Unassembled WGS sequence"/>
</dbReference>
<evidence type="ECO:0000256" key="1">
    <source>
        <dbReference type="ARBA" id="ARBA00022801"/>
    </source>
</evidence>
<dbReference type="EMBL" id="VOTZ01000007">
    <property type="protein sequence ID" value="MCQ1538287.1"/>
    <property type="molecule type" value="Genomic_DNA"/>
</dbReference>
<dbReference type="PANTHER" id="PTHR30337">
    <property type="entry name" value="COMPONENT OF ATP-DEPENDENT DSDNA EXONUCLEASE"/>
    <property type="match status" value="1"/>
</dbReference>
<dbReference type="CDD" id="cd00840">
    <property type="entry name" value="MPP_Mre11_N"/>
    <property type="match status" value="1"/>
</dbReference>
<dbReference type="GO" id="GO:0016787">
    <property type="term" value="F:hydrolase activity"/>
    <property type="evidence" value="ECO:0007669"/>
    <property type="project" value="UniProtKB-KW"/>
</dbReference>
<comment type="caution">
    <text evidence="3">The sequence shown here is derived from an EMBL/GenBank/DDBJ whole genome shotgun (WGS) entry which is preliminary data.</text>
</comment>
<feature type="domain" description="Calcineurin-like phosphoesterase" evidence="2">
    <location>
        <begin position="15"/>
        <end position="216"/>
    </location>
</feature>
<organism evidence="3 4">
    <name type="scientific">Methanocalculus taiwanensis</name>
    <dbReference type="NCBI Taxonomy" id="106207"/>
    <lineage>
        <taxon>Archaea</taxon>
        <taxon>Methanobacteriati</taxon>
        <taxon>Methanobacteriota</taxon>
        <taxon>Stenosarchaea group</taxon>
        <taxon>Methanomicrobia</taxon>
        <taxon>Methanomicrobiales</taxon>
        <taxon>Methanocalculaceae</taxon>
        <taxon>Methanocalculus</taxon>
    </lineage>
</organism>
<evidence type="ECO:0000313" key="3">
    <source>
        <dbReference type="EMBL" id="MCQ1538287.1"/>
    </source>
</evidence>
<dbReference type="SUPFAM" id="SSF56300">
    <property type="entry name" value="Metallo-dependent phosphatases"/>
    <property type="match status" value="1"/>
</dbReference>
<reference evidence="3 4" key="1">
    <citation type="submission" date="2019-08" db="EMBL/GenBank/DDBJ databases">
        <authorList>
            <person name="Chen S.-C."/>
            <person name="Lai M.-C."/>
            <person name="You Y.-T."/>
        </authorList>
    </citation>
    <scope>NUCLEOTIDE SEQUENCE [LARGE SCALE GENOMIC DNA]</scope>
    <source>
        <strain evidence="3 4">P2F9704a</strain>
    </source>
</reference>
<dbReference type="Pfam" id="PF00149">
    <property type="entry name" value="Metallophos"/>
    <property type="match status" value="1"/>
</dbReference>